<evidence type="ECO:0000256" key="1">
    <source>
        <dbReference type="SAM" id="MobiDB-lite"/>
    </source>
</evidence>
<feature type="compositionally biased region" description="Basic residues" evidence="1">
    <location>
        <begin position="12"/>
        <end position="23"/>
    </location>
</feature>
<proteinExistence type="predicted"/>
<evidence type="ECO:0000313" key="4">
    <source>
        <dbReference type="WBParaSite" id="HPBE_0001392201-mRNA-1"/>
    </source>
</evidence>
<name>A0A183FYZ7_HELPZ</name>
<reference evidence="2 3" key="1">
    <citation type="submission" date="2018-11" db="EMBL/GenBank/DDBJ databases">
        <authorList>
            <consortium name="Pathogen Informatics"/>
        </authorList>
    </citation>
    <scope>NUCLEOTIDE SEQUENCE [LARGE SCALE GENOMIC DNA]</scope>
</reference>
<gene>
    <name evidence="2" type="ORF">HPBE_LOCUS13923</name>
</gene>
<dbReference type="Proteomes" id="UP000050761">
    <property type="component" value="Unassembled WGS sequence"/>
</dbReference>
<reference evidence="4" key="2">
    <citation type="submission" date="2019-09" db="UniProtKB">
        <authorList>
            <consortium name="WormBaseParasite"/>
        </authorList>
    </citation>
    <scope>IDENTIFICATION</scope>
</reference>
<organism evidence="3 4">
    <name type="scientific">Heligmosomoides polygyrus</name>
    <name type="common">Parasitic roundworm</name>
    <dbReference type="NCBI Taxonomy" id="6339"/>
    <lineage>
        <taxon>Eukaryota</taxon>
        <taxon>Metazoa</taxon>
        <taxon>Ecdysozoa</taxon>
        <taxon>Nematoda</taxon>
        <taxon>Chromadorea</taxon>
        <taxon>Rhabditida</taxon>
        <taxon>Rhabditina</taxon>
        <taxon>Rhabditomorpha</taxon>
        <taxon>Strongyloidea</taxon>
        <taxon>Heligmosomidae</taxon>
        <taxon>Heligmosomoides</taxon>
    </lineage>
</organism>
<feature type="region of interest" description="Disordered" evidence="1">
    <location>
        <begin position="1"/>
        <end position="28"/>
    </location>
</feature>
<keyword evidence="3" id="KW-1185">Reference proteome</keyword>
<sequence>MSSSNIDMQPRQLRRSRRPRQLRRSVGFGTAASRVETIEKAVKRLEAMERAIQTILGAYDSKVVMSLLLLRRESRWPLFQPLQSFPRPCLPNRKSGPTAPMLEVLEGGALDPCEVKCGNCGPDQNSLPSQ</sequence>
<accession>A0A183FYZ7</accession>
<dbReference type="AlphaFoldDB" id="A0A183FYZ7"/>
<accession>A0A3P7Z7Y9</accession>
<dbReference type="EMBL" id="UZAH01028130">
    <property type="protein sequence ID" value="VDO97876.1"/>
    <property type="molecule type" value="Genomic_DNA"/>
</dbReference>
<evidence type="ECO:0000313" key="2">
    <source>
        <dbReference type="EMBL" id="VDO97876.1"/>
    </source>
</evidence>
<evidence type="ECO:0000313" key="3">
    <source>
        <dbReference type="Proteomes" id="UP000050761"/>
    </source>
</evidence>
<protein>
    <submittedName>
        <fullName evidence="2 4">Uncharacterized protein</fullName>
    </submittedName>
</protein>
<dbReference type="WBParaSite" id="HPBE_0001392201-mRNA-1">
    <property type="protein sequence ID" value="HPBE_0001392201-mRNA-1"/>
    <property type="gene ID" value="HPBE_0001392201"/>
</dbReference>